<dbReference type="RefSeq" id="WP_009603903.1">
    <property type="nucleotide sequence ID" value="NZ_CP076253.1"/>
</dbReference>
<evidence type="ECO:0000256" key="2">
    <source>
        <dbReference type="SAM" id="SignalP"/>
    </source>
</evidence>
<sequence>MRKHMSKTLKVALIGSVLAALVACHRDGDQPTHEQTATPPPAADGSTAPAAGQDAATSPAAGTTGDAAMGSDATQGAQPAAAPPATDPQQHTSDPQQQPTTDKPQH</sequence>
<feature type="region of interest" description="Disordered" evidence="1">
    <location>
        <begin position="25"/>
        <end position="106"/>
    </location>
</feature>
<dbReference type="EMBL" id="FLUK01000131">
    <property type="protein sequence ID" value="SBV87694.1"/>
    <property type="molecule type" value="Genomic_DNA"/>
</dbReference>
<evidence type="ECO:0000313" key="4">
    <source>
        <dbReference type="Proteomes" id="UP000184997"/>
    </source>
</evidence>
<organism evidence="3 4">
    <name type="scientific">Xanthomonas graminis pv. graminis</name>
    <dbReference type="NCBI Taxonomy" id="134874"/>
    <lineage>
        <taxon>Bacteria</taxon>
        <taxon>Pseudomonadati</taxon>
        <taxon>Pseudomonadota</taxon>
        <taxon>Gammaproteobacteria</taxon>
        <taxon>Lysobacterales</taxon>
        <taxon>Lysobacteraceae</taxon>
        <taxon>Xanthomonas</taxon>
        <taxon>Xanthomonas translucens group</taxon>
        <taxon>Xanthomonas graminis</taxon>
    </lineage>
</organism>
<dbReference type="PROSITE" id="PS51257">
    <property type="entry name" value="PROKAR_LIPOPROTEIN"/>
    <property type="match status" value="1"/>
</dbReference>
<dbReference type="Proteomes" id="UP000184997">
    <property type="component" value="Unassembled WGS sequence"/>
</dbReference>
<feature type="signal peptide" evidence="2">
    <location>
        <begin position="1"/>
        <end position="19"/>
    </location>
</feature>
<protein>
    <recommendedName>
        <fullName evidence="5">Lipoprotein</fullName>
    </recommendedName>
</protein>
<proteinExistence type="predicted"/>
<evidence type="ECO:0000313" key="3">
    <source>
        <dbReference type="EMBL" id="SBV87694.1"/>
    </source>
</evidence>
<evidence type="ECO:0000256" key="1">
    <source>
        <dbReference type="SAM" id="MobiDB-lite"/>
    </source>
</evidence>
<keyword evidence="2" id="KW-0732">Signal</keyword>
<accession>A0A1M4IGE0</accession>
<feature type="compositionally biased region" description="Low complexity" evidence="1">
    <location>
        <begin position="87"/>
        <end position="106"/>
    </location>
</feature>
<gene>
    <name evidence="3" type="ORF">XTGNCPPB3709_1623</name>
</gene>
<name>A0A1M4IGE0_9XANT</name>
<dbReference type="AlphaFoldDB" id="A0A1M4IGE0"/>
<feature type="chain" id="PRO_5030030927" description="Lipoprotein" evidence="2">
    <location>
        <begin position="20"/>
        <end position="106"/>
    </location>
</feature>
<reference evidence="4" key="1">
    <citation type="submission" date="2016-07" db="EMBL/GenBank/DDBJ databases">
        <authorList>
            <person name="Florea S."/>
            <person name="Webb J.S."/>
            <person name="Jaromczyk J."/>
            <person name="Schardl C.L."/>
        </authorList>
    </citation>
    <scope>NUCLEOTIDE SEQUENCE [LARGE SCALE GENOMIC DNA]</scope>
</reference>
<evidence type="ECO:0008006" key="5">
    <source>
        <dbReference type="Google" id="ProtNLM"/>
    </source>
</evidence>